<name>A0A1T4RZ20_9GAMM</name>
<dbReference type="Proteomes" id="UP000190061">
    <property type="component" value="Unassembled WGS sequence"/>
</dbReference>
<reference evidence="1 2" key="1">
    <citation type="submission" date="2017-02" db="EMBL/GenBank/DDBJ databases">
        <authorList>
            <person name="Peterson S.W."/>
        </authorList>
    </citation>
    <scope>NUCLEOTIDE SEQUENCE [LARGE SCALE GENOMIC DNA]</scope>
    <source>
        <strain evidence="1 2">DSM 21749</strain>
    </source>
</reference>
<organism evidence="1 2">
    <name type="scientific">Lysobacter spongiicola DSM 21749</name>
    <dbReference type="NCBI Taxonomy" id="1122188"/>
    <lineage>
        <taxon>Bacteria</taxon>
        <taxon>Pseudomonadati</taxon>
        <taxon>Pseudomonadota</taxon>
        <taxon>Gammaproteobacteria</taxon>
        <taxon>Lysobacterales</taxon>
        <taxon>Lysobacteraceae</taxon>
        <taxon>Novilysobacter</taxon>
    </lineage>
</organism>
<sequence>MPRPLLPNVLDGPLTKEQEDEIWQLVMGQSEMEAQPLTGWLLLSTSLWGDTRALSTQMASALRISHKTWEAGAPPSPTKLRQRIQSFGRYIDTVLAQSEPECATRRERAARRTARLVAEDPTTIPCTFFHQSIGIASGDELEALAIRIDEISTAILKQDQRREDASALIVAAAETAGLVRVGSIPPAPGLDAGLDAYLMLMARLDRDCAAEVHEEQGISSLFGLLADASHPHIKHRARRRLLDIYYALAVVAAKRDLPEMPPTVEEIERTLLGGPPPSGGQSWIVRWRAGTKQLRFEHVETISANISHPGLDQLFRILWLVAQFWEAVEASGREALRLAGTRYRAWWGAMDSPGRREAPLTHAYWKHFQPHA</sequence>
<dbReference type="EMBL" id="FUXP01000012">
    <property type="protein sequence ID" value="SKA21106.1"/>
    <property type="molecule type" value="Genomic_DNA"/>
</dbReference>
<evidence type="ECO:0000313" key="2">
    <source>
        <dbReference type="Proteomes" id="UP000190061"/>
    </source>
</evidence>
<accession>A0A1T4RZ20</accession>
<gene>
    <name evidence="1" type="ORF">SAMN02745674_02449</name>
</gene>
<keyword evidence="2" id="KW-1185">Reference proteome</keyword>
<dbReference type="AlphaFoldDB" id="A0A1T4RZ20"/>
<evidence type="ECO:0000313" key="1">
    <source>
        <dbReference type="EMBL" id="SKA21106.1"/>
    </source>
</evidence>
<proteinExistence type="predicted"/>
<protein>
    <submittedName>
        <fullName evidence="1">Uncharacterized protein</fullName>
    </submittedName>
</protein>
<dbReference type="RefSeq" id="WP_078758997.1">
    <property type="nucleotide sequence ID" value="NZ_FUXP01000012.1"/>
</dbReference>
<dbReference type="OrthoDB" id="6058705at2"/>